<feature type="compositionally biased region" description="Low complexity" evidence="1">
    <location>
        <begin position="79"/>
        <end position="92"/>
    </location>
</feature>
<dbReference type="InterPro" id="IPR039905">
    <property type="entry name" value="CD2BP2/Lin1"/>
</dbReference>
<gene>
    <name evidence="3" type="ORF">KLLA0_C02629g</name>
</gene>
<dbReference type="EMBL" id="CR382123">
    <property type="protein sequence ID" value="CAH01165.1"/>
    <property type="molecule type" value="Genomic_DNA"/>
</dbReference>
<dbReference type="OMA" id="YEMQYWK"/>
<dbReference type="AlphaFoldDB" id="Q6CUS5"/>
<feature type="compositionally biased region" description="Acidic residues" evidence="1">
    <location>
        <begin position="52"/>
        <end position="61"/>
    </location>
</feature>
<dbReference type="GO" id="GO:0005682">
    <property type="term" value="C:U5 snRNP"/>
    <property type="evidence" value="ECO:0007669"/>
    <property type="project" value="InterPro"/>
</dbReference>
<feature type="region of interest" description="Disordered" evidence="1">
    <location>
        <begin position="1"/>
        <end position="92"/>
    </location>
</feature>
<dbReference type="InterPro" id="IPR003169">
    <property type="entry name" value="GYF"/>
</dbReference>
<reference evidence="3 4" key="1">
    <citation type="journal article" date="2004" name="Nature">
        <title>Genome evolution in yeasts.</title>
        <authorList>
            <consortium name="Genolevures"/>
            <person name="Dujon B."/>
            <person name="Sherman D."/>
            <person name="Fischer G."/>
            <person name="Durrens P."/>
            <person name="Casaregola S."/>
            <person name="Lafontaine I."/>
            <person name="de Montigny J."/>
            <person name="Marck C."/>
            <person name="Neuveglise C."/>
            <person name="Talla E."/>
            <person name="Goffard N."/>
            <person name="Frangeul L."/>
            <person name="Aigle M."/>
            <person name="Anthouard V."/>
            <person name="Babour A."/>
            <person name="Barbe V."/>
            <person name="Barnay S."/>
            <person name="Blanchin S."/>
            <person name="Beckerich J.M."/>
            <person name="Beyne E."/>
            <person name="Bleykasten C."/>
            <person name="Boisrame A."/>
            <person name="Boyer J."/>
            <person name="Cattolico L."/>
            <person name="Confanioleri F."/>
            <person name="de Daruvar A."/>
            <person name="Despons L."/>
            <person name="Fabre E."/>
            <person name="Fairhead C."/>
            <person name="Ferry-Dumazet H."/>
            <person name="Groppi A."/>
            <person name="Hantraye F."/>
            <person name="Hennequin C."/>
            <person name="Jauniaux N."/>
            <person name="Joyet P."/>
            <person name="Kachouri R."/>
            <person name="Kerrest A."/>
            <person name="Koszul R."/>
            <person name="Lemaire M."/>
            <person name="Lesur I."/>
            <person name="Ma L."/>
            <person name="Muller H."/>
            <person name="Nicaud J.M."/>
            <person name="Nikolski M."/>
            <person name="Oztas S."/>
            <person name="Ozier-Kalogeropoulos O."/>
            <person name="Pellenz S."/>
            <person name="Potier S."/>
            <person name="Richard G.F."/>
            <person name="Straub M.L."/>
            <person name="Suleau A."/>
            <person name="Swennene D."/>
            <person name="Tekaia F."/>
            <person name="Wesolowski-Louvel M."/>
            <person name="Westhof E."/>
            <person name="Wirth B."/>
            <person name="Zeniou-Meyer M."/>
            <person name="Zivanovic I."/>
            <person name="Bolotin-Fukuhara M."/>
            <person name="Thierry A."/>
            <person name="Bouchier C."/>
            <person name="Caudron B."/>
            <person name="Scarpelli C."/>
            <person name="Gaillardin C."/>
            <person name="Weissenbach J."/>
            <person name="Wincker P."/>
            <person name="Souciet J.L."/>
        </authorList>
    </citation>
    <scope>NUCLEOTIDE SEQUENCE [LARGE SCALE GENOMIC DNA]</scope>
    <source>
        <strain evidence="4">ATCC 8585 / CBS 2359 / DSM 70799 / NBRC 1267 / NRRL Y-1140 / WM37</strain>
    </source>
</reference>
<protein>
    <submittedName>
        <fullName evidence="3">KLLA0C02629p</fullName>
    </submittedName>
</protein>
<dbReference type="InParanoid" id="Q6CUS5"/>
<feature type="compositionally biased region" description="Basic and acidic residues" evidence="1">
    <location>
        <begin position="18"/>
        <end position="30"/>
    </location>
</feature>
<dbReference type="Proteomes" id="UP000000598">
    <property type="component" value="Chromosome C"/>
</dbReference>
<dbReference type="STRING" id="284590.Q6CUS5"/>
<evidence type="ECO:0000313" key="3">
    <source>
        <dbReference type="EMBL" id="CAH01165.1"/>
    </source>
</evidence>
<dbReference type="PANTHER" id="PTHR13138:SF3">
    <property type="entry name" value="CD2 ANTIGEN CYTOPLASMIC TAIL-BINDING PROTEIN 2"/>
    <property type="match status" value="1"/>
</dbReference>
<evidence type="ECO:0000259" key="2">
    <source>
        <dbReference type="PROSITE" id="PS50829"/>
    </source>
</evidence>
<dbReference type="KEGG" id="kla:KLLA0_C02629g"/>
<dbReference type="PaxDb" id="284590-Q6CUS5"/>
<sequence length="325" mass="37965">MNVNKGSSDQNDRSVITKSKDKLQVKKTDFNADSYDDHFEESDYQDISCSDDSSDNEEEIEDFVRRGQTETDEIFDGNSSEISESDSAVADDSVSEEEINGSNVQIEAFNMEEELKNGTVDKVGNATGKTINDDFENEDQWIQDFSSKESIKRAREAHENSQTLQRKKRARMLYRLEEVLEQLYYFVPRGKTIQEALILLQQLRKSLPKEHKERTKYIANAIQIILTLVNVLEQKGIDNPMQLQKEGIRELYDEENLMGSTIDDVESKNWVFKWFADFETAHESFSNYEMQTWKEKYFNSSVVVKRKCDTDETDHWYHVDCIYFM</sequence>
<name>Q6CUS5_KLULA</name>
<dbReference type="HOGENOM" id="CLU_065846_1_0_1"/>
<feature type="domain" description="GYF" evidence="2">
    <location>
        <begin position="267"/>
        <end position="325"/>
    </location>
</feature>
<dbReference type="InterPro" id="IPR035445">
    <property type="entry name" value="GYF-like_dom_sf"/>
</dbReference>
<evidence type="ECO:0000256" key="1">
    <source>
        <dbReference type="SAM" id="MobiDB-lite"/>
    </source>
</evidence>
<dbReference type="FunCoup" id="Q6CUS5">
    <property type="interactions" value="740"/>
</dbReference>
<organism evidence="3 4">
    <name type="scientific">Kluyveromyces lactis (strain ATCC 8585 / CBS 2359 / DSM 70799 / NBRC 1267 / NRRL Y-1140 / WM37)</name>
    <name type="common">Yeast</name>
    <name type="synonym">Candida sphaerica</name>
    <dbReference type="NCBI Taxonomy" id="284590"/>
    <lineage>
        <taxon>Eukaryota</taxon>
        <taxon>Fungi</taxon>
        <taxon>Dikarya</taxon>
        <taxon>Ascomycota</taxon>
        <taxon>Saccharomycotina</taxon>
        <taxon>Saccharomycetes</taxon>
        <taxon>Saccharomycetales</taxon>
        <taxon>Saccharomycetaceae</taxon>
        <taxon>Kluyveromyces</taxon>
    </lineage>
</organism>
<dbReference type="SMART" id="SM00444">
    <property type="entry name" value="GYF"/>
    <property type="match status" value="1"/>
</dbReference>
<dbReference type="PANTHER" id="PTHR13138">
    <property type="entry name" value="PROTEIN LIN1"/>
    <property type="match status" value="1"/>
</dbReference>
<feature type="compositionally biased region" description="Polar residues" evidence="1">
    <location>
        <begin position="1"/>
        <end position="17"/>
    </location>
</feature>
<dbReference type="SUPFAM" id="SSF55277">
    <property type="entry name" value="GYF domain"/>
    <property type="match status" value="1"/>
</dbReference>
<evidence type="ECO:0000313" key="4">
    <source>
        <dbReference type="Proteomes" id="UP000000598"/>
    </source>
</evidence>
<dbReference type="eggNOG" id="KOG2950">
    <property type="taxonomic scope" value="Eukaryota"/>
</dbReference>
<dbReference type="Pfam" id="PF02213">
    <property type="entry name" value="GYF"/>
    <property type="match status" value="1"/>
</dbReference>
<keyword evidence="4" id="KW-1185">Reference proteome</keyword>
<dbReference type="Gene3D" id="3.30.1490.40">
    <property type="match status" value="1"/>
</dbReference>
<proteinExistence type="predicted"/>
<dbReference type="PROSITE" id="PS50829">
    <property type="entry name" value="GYF"/>
    <property type="match status" value="1"/>
</dbReference>
<accession>Q6CUS5</accession>